<evidence type="ECO:0000313" key="4">
    <source>
        <dbReference type="Proteomes" id="UP001161325"/>
    </source>
</evidence>
<sequence length="245" mass="24612">MPAIRHAASALALTGLLAAPAAAQTWDARADFSPTTNPNGAWTYGYATAVGTPGAPAAVTVHTSTSTTADVHSWFTSGLCGDNTPAVAKNLGATAFTYGGSGNIGAGELVLHPGCSNQYSVVRFTAPAAGFTPGAYDLMASFRGADIGYRTIGLYLNGSALFEDFLNGGATASWTGARVLAAGDVVDLVVGAAGDYRFDQTGANLTISAVSAPVSAVPEPGTWALLATGLVAVGSIARRRRVVAG</sequence>
<dbReference type="EMBL" id="BRXS01000005">
    <property type="protein sequence ID" value="GLC26714.1"/>
    <property type="molecule type" value="Genomic_DNA"/>
</dbReference>
<evidence type="ECO:0000256" key="1">
    <source>
        <dbReference type="SAM" id="SignalP"/>
    </source>
</evidence>
<feature type="domain" description="Ice-binding protein C-terminal" evidence="2">
    <location>
        <begin position="216"/>
        <end position="241"/>
    </location>
</feature>
<dbReference type="AlphaFoldDB" id="A0AA37VFD7"/>
<feature type="signal peptide" evidence="1">
    <location>
        <begin position="1"/>
        <end position="23"/>
    </location>
</feature>
<comment type="caution">
    <text evidence="3">The sequence shown here is derived from an EMBL/GenBank/DDBJ whole genome shotgun (WGS) entry which is preliminary data.</text>
</comment>
<protein>
    <recommendedName>
        <fullName evidence="2">Ice-binding protein C-terminal domain-containing protein</fullName>
    </recommendedName>
</protein>
<dbReference type="Proteomes" id="UP001161325">
    <property type="component" value="Unassembled WGS sequence"/>
</dbReference>
<dbReference type="InterPro" id="IPR013424">
    <property type="entry name" value="Ice-binding_C"/>
</dbReference>
<reference evidence="3" key="1">
    <citation type="submission" date="2022-08" db="EMBL/GenBank/DDBJ databases">
        <title>Draft genome sequencing of Roseisolibacter agri AW1220.</title>
        <authorList>
            <person name="Tobiishi Y."/>
            <person name="Tonouchi A."/>
        </authorList>
    </citation>
    <scope>NUCLEOTIDE SEQUENCE</scope>
    <source>
        <strain evidence="3">AW1220</strain>
    </source>
</reference>
<proteinExistence type="predicted"/>
<keyword evidence="1" id="KW-0732">Signal</keyword>
<evidence type="ECO:0000259" key="2">
    <source>
        <dbReference type="Pfam" id="PF07589"/>
    </source>
</evidence>
<name>A0AA37VFD7_9BACT</name>
<dbReference type="RefSeq" id="WP_284351169.1">
    <property type="nucleotide sequence ID" value="NZ_BRXS01000005.1"/>
</dbReference>
<keyword evidence="4" id="KW-1185">Reference proteome</keyword>
<organism evidence="3 4">
    <name type="scientific">Roseisolibacter agri</name>
    <dbReference type="NCBI Taxonomy" id="2014610"/>
    <lineage>
        <taxon>Bacteria</taxon>
        <taxon>Pseudomonadati</taxon>
        <taxon>Gemmatimonadota</taxon>
        <taxon>Gemmatimonadia</taxon>
        <taxon>Gemmatimonadales</taxon>
        <taxon>Gemmatimonadaceae</taxon>
        <taxon>Roseisolibacter</taxon>
    </lineage>
</organism>
<dbReference type="NCBIfam" id="TIGR02595">
    <property type="entry name" value="PEP_CTERM"/>
    <property type="match status" value="1"/>
</dbReference>
<gene>
    <name evidence="3" type="ORF">rosag_32270</name>
</gene>
<evidence type="ECO:0000313" key="3">
    <source>
        <dbReference type="EMBL" id="GLC26714.1"/>
    </source>
</evidence>
<accession>A0AA37VFD7</accession>
<dbReference type="Pfam" id="PF07589">
    <property type="entry name" value="PEP-CTERM"/>
    <property type="match status" value="1"/>
</dbReference>
<feature type="chain" id="PRO_5041232333" description="Ice-binding protein C-terminal domain-containing protein" evidence="1">
    <location>
        <begin position="24"/>
        <end position="245"/>
    </location>
</feature>